<protein>
    <submittedName>
        <fullName evidence="2">Uncharacterized protein</fullName>
    </submittedName>
</protein>
<gene>
    <name evidence="2" type="ORF">EV383_2472</name>
</gene>
<sequence>MRGRRPVYRSGVPVLVLLLALLSHTALGPLLACHARTAEATAVSVATVAGADDCVGCPPETETPTAATWSAPGSAGPDGCTAGHPCHHLPSDGHAVDDVGVRASDAPRIDAAPAPASRCLTPERPEPLRVPVSVSGPVPLPGEREPVAVLCVDRN</sequence>
<reference evidence="2 3" key="1">
    <citation type="submission" date="2019-02" db="EMBL/GenBank/DDBJ databases">
        <title>Sequencing the genomes of 1000 actinobacteria strains.</title>
        <authorList>
            <person name="Klenk H.-P."/>
        </authorList>
    </citation>
    <scope>NUCLEOTIDE SEQUENCE [LARGE SCALE GENOMIC DNA]</scope>
    <source>
        <strain evidence="2 3">DSM 45779</strain>
    </source>
</reference>
<keyword evidence="3" id="KW-1185">Reference proteome</keyword>
<name>A0A4Q7UUH2_PSEST</name>
<dbReference type="EMBL" id="SHKL01000001">
    <property type="protein sequence ID" value="RZT85597.1"/>
    <property type="molecule type" value="Genomic_DNA"/>
</dbReference>
<evidence type="ECO:0000313" key="2">
    <source>
        <dbReference type="EMBL" id="RZT85597.1"/>
    </source>
</evidence>
<accession>A0A4Q7UUH2</accession>
<organism evidence="2 3">
    <name type="scientific">Pseudonocardia sediminis</name>
    <dbReference type="NCBI Taxonomy" id="1397368"/>
    <lineage>
        <taxon>Bacteria</taxon>
        <taxon>Bacillati</taxon>
        <taxon>Actinomycetota</taxon>
        <taxon>Actinomycetes</taxon>
        <taxon>Pseudonocardiales</taxon>
        <taxon>Pseudonocardiaceae</taxon>
        <taxon>Pseudonocardia</taxon>
    </lineage>
</organism>
<feature type="region of interest" description="Disordered" evidence="1">
    <location>
        <begin position="61"/>
        <end position="80"/>
    </location>
</feature>
<evidence type="ECO:0000313" key="3">
    <source>
        <dbReference type="Proteomes" id="UP000291591"/>
    </source>
</evidence>
<dbReference type="Proteomes" id="UP000291591">
    <property type="component" value="Unassembled WGS sequence"/>
</dbReference>
<evidence type="ECO:0000256" key="1">
    <source>
        <dbReference type="SAM" id="MobiDB-lite"/>
    </source>
</evidence>
<comment type="caution">
    <text evidence="2">The sequence shown here is derived from an EMBL/GenBank/DDBJ whole genome shotgun (WGS) entry which is preliminary data.</text>
</comment>
<dbReference type="AlphaFoldDB" id="A0A4Q7UUH2"/>
<proteinExistence type="predicted"/>